<feature type="region of interest" description="Disordered" evidence="1">
    <location>
        <begin position="1"/>
        <end position="32"/>
    </location>
</feature>
<feature type="compositionally biased region" description="Polar residues" evidence="1">
    <location>
        <begin position="404"/>
        <end position="417"/>
    </location>
</feature>
<feature type="transmembrane region" description="Helical" evidence="2">
    <location>
        <begin position="759"/>
        <end position="784"/>
    </location>
</feature>
<feature type="region of interest" description="Disordered" evidence="1">
    <location>
        <begin position="903"/>
        <end position="926"/>
    </location>
</feature>
<dbReference type="Proteomes" id="UP000279236">
    <property type="component" value="Unassembled WGS sequence"/>
</dbReference>
<dbReference type="PANTHER" id="PTHR35152">
    <property type="entry name" value="DOMAIN SIGNALLING PROTEIN, PUTATIVE (AFU_ORTHOLOGUE AFUA_5G11310)-RELATED"/>
    <property type="match status" value="1"/>
</dbReference>
<evidence type="ECO:0000313" key="5">
    <source>
        <dbReference type="Proteomes" id="UP000279236"/>
    </source>
</evidence>
<feature type="region of interest" description="Disordered" evidence="1">
    <location>
        <begin position="1344"/>
        <end position="1379"/>
    </location>
</feature>
<feature type="region of interest" description="Disordered" evidence="1">
    <location>
        <begin position="560"/>
        <end position="589"/>
    </location>
</feature>
<dbReference type="Pfam" id="PF03707">
    <property type="entry name" value="MHYT"/>
    <property type="match status" value="2"/>
</dbReference>
<feature type="compositionally biased region" description="Polar residues" evidence="1">
    <location>
        <begin position="1262"/>
        <end position="1287"/>
    </location>
</feature>
<dbReference type="GeneID" id="39590927"/>
<feature type="domain" description="MHYT" evidence="3">
    <location>
        <begin position="655"/>
        <end position="701"/>
    </location>
</feature>
<evidence type="ECO:0000256" key="2">
    <source>
        <dbReference type="SAM" id="Phobius"/>
    </source>
</evidence>
<feature type="transmembrane region" description="Helical" evidence="2">
    <location>
        <begin position="173"/>
        <end position="194"/>
    </location>
</feature>
<feature type="compositionally biased region" description="Polar residues" evidence="1">
    <location>
        <begin position="1"/>
        <end position="11"/>
    </location>
</feature>
<reference evidence="4 5" key="1">
    <citation type="submission" date="2018-11" db="EMBL/GenBank/DDBJ databases">
        <title>Genome sequence of Apiotrichum porosum DSM 27194.</title>
        <authorList>
            <person name="Aliyu H."/>
            <person name="Gorte O."/>
            <person name="Ochsenreither K."/>
        </authorList>
    </citation>
    <scope>NUCLEOTIDE SEQUENCE [LARGE SCALE GENOMIC DNA]</scope>
    <source>
        <strain evidence="4 5">DSM 27194</strain>
    </source>
</reference>
<proteinExistence type="predicted"/>
<dbReference type="EMBL" id="RSCE01000003">
    <property type="protein sequence ID" value="RSH84852.1"/>
    <property type="molecule type" value="Genomic_DNA"/>
</dbReference>
<evidence type="ECO:0000256" key="1">
    <source>
        <dbReference type="SAM" id="MobiDB-lite"/>
    </source>
</evidence>
<name>A0A427Y1B8_9TREE</name>
<dbReference type="PANTHER" id="PTHR35152:SF1">
    <property type="entry name" value="DOMAIN SIGNALLING PROTEIN, PUTATIVE (AFU_ORTHOLOGUE AFUA_5G11310)-RELATED"/>
    <property type="match status" value="1"/>
</dbReference>
<keyword evidence="2" id="KW-1133">Transmembrane helix</keyword>
<evidence type="ECO:0000259" key="3">
    <source>
        <dbReference type="Pfam" id="PF03707"/>
    </source>
</evidence>
<keyword evidence="2" id="KW-0472">Membrane</keyword>
<dbReference type="STRING" id="105984.A0A427Y1B8"/>
<dbReference type="InterPro" id="IPR005330">
    <property type="entry name" value="MHYT_dom"/>
</dbReference>
<keyword evidence="5" id="KW-1185">Reference proteome</keyword>
<feature type="transmembrane region" description="Helical" evidence="2">
    <location>
        <begin position="638"/>
        <end position="659"/>
    </location>
</feature>
<accession>A0A427Y1B8</accession>
<feature type="region of interest" description="Disordered" evidence="1">
    <location>
        <begin position="1260"/>
        <end position="1291"/>
    </location>
</feature>
<organism evidence="4 5">
    <name type="scientific">Apiotrichum porosum</name>
    <dbReference type="NCBI Taxonomy" id="105984"/>
    <lineage>
        <taxon>Eukaryota</taxon>
        <taxon>Fungi</taxon>
        <taxon>Dikarya</taxon>
        <taxon>Basidiomycota</taxon>
        <taxon>Agaricomycotina</taxon>
        <taxon>Tremellomycetes</taxon>
        <taxon>Trichosporonales</taxon>
        <taxon>Trichosporonaceae</taxon>
        <taxon>Apiotrichum</taxon>
    </lineage>
</organism>
<feature type="compositionally biased region" description="Pro residues" evidence="1">
    <location>
        <begin position="20"/>
        <end position="30"/>
    </location>
</feature>
<keyword evidence="2" id="KW-0812">Transmembrane</keyword>
<comment type="caution">
    <text evidence="4">The sequence shown here is derived from an EMBL/GenBank/DDBJ whole genome shotgun (WGS) entry which is preliminary data.</text>
</comment>
<feature type="transmembrane region" description="Helical" evidence="2">
    <location>
        <begin position="679"/>
        <end position="704"/>
    </location>
</feature>
<feature type="region of interest" description="Disordered" evidence="1">
    <location>
        <begin position="403"/>
        <end position="425"/>
    </location>
</feature>
<feature type="transmembrane region" description="Helical" evidence="2">
    <location>
        <begin position="248"/>
        <end position="270"/>
    </location>
</feature>
<feature type="domain" description="MHYT" evidence="3">
    <location>
        <begin position="222"/>
        <end position="272"/>
    </location>
</feature>
<feature type="transmembrane region" description="Helical" evidence="2">
    <location>
        <begin position="206"/>
        <end position="228"/>
    </location>
</feature>
<sequence>MVASNDTPVASSSRLRLGQSPPPPPPPPPARRYRRALRRNARVIAFVLVLTAPYLAAASPVPPPHRARGHRTGYDPHSLPTDTPISAPFPYSDPPSTTGYRSASSWTTRIAETALLAGLNILQDTARAAVSISRRETGGNAAAWTQLDIARRTDHGYYRVPDDVVELEQSVNAGFVVLSYLISFVGSMCTLELLIRRTSNRGASNLILLAFAGICFGAVSTFAMHFVGNQSLTLHHPDLEETLALTYSAAYTVLSLVASCLAMTFAFFVMGTDIRWRNWYWPCRGRRERQDARNDYSRWKAQKRAAHRSTNVGTIFQQAGMVASWSLMDNPKMAATKEAPRSWKDIFLATPKAQQQSTMPYMNGDFDNEDQMVKYDKDLGELDFRFGRGAVREEIDRRHLRVGSPTSDALQSPNSSDGGMPAIMSSLPTSPLAAYYPTGGAVRDVAAEPQNLRPPTPPHQVFSPDYQFPPRSPIDTSSTTNLIPRKTEVPPPLPDGIPPGGWNNHNDGTVPLLRAPPPAPFPRRASLPVLQPPPPPRVAQTLARIQSLPEHEHDVELAVQRNSDDSKEQNGHANGGMPMGQDEMAEQSSLSHHVLYEEDHEYVAEKKRGWRKRLRDKIQAGTPLTTWERTQRFFGLDIVTWGGVIKICLTGMFAGWGVAAMHYIGQVSINDIPYTAYRVSYVVGSVIIASGAVIIALYIMFIMLRPKLKHSWTSKTVVAIILAGAVCGMHYTAMKGTIYGWRVGKKPNSSSAISGTKRAITGLVAALAFVACLGVIAFIMINSMRDRKERARRRRVVVASVLLDEHDRMLVSAIDGLLPMCDIASLTTADQPVKSKKRSRSIHDGASSTESSALAVDLTTANEAFVQAVKMSWSWRNPFWSAMNPFSSLTDISPTIPVEEAPLPEQEQDQQQQQSDVPHLQHRGSTVTAADSLASSMVAGNTRLNVARFLEKFAICATQLSVRLTGQNEGIGRLGVLYDQILTTGWVRLRNGKDTVSKGQLIFLVRRVTSEQERSDLLSRHFIFADTTSVATSLHKTLSTPYDHVMPLLEDMRGFCDSTMRMSLRPNTLYAGVVVVQATPFDGLRILLNQKSRSQLPMREVCTFSTLPGLPVNVTDSLAGTLEEIGEAVTWLEGMDLLSVIVRNMAPEAIRVGGPRVGRLLSALERAVVPMLDELLSHDDMAYILPRLTLHPVLVPLTPASPPRKGVPGWVPPHVIVFYANYDVAVNTFADKWLPFKLFRAQHDCVMASKISAITRAAESAANPQRTTPGASSPALSPGLSITSSAADPNRYNYARRPSKVQFEVPPAAPTAGPTVVEAASSFSNYTFPPRDPYAGAWAGASANASPTAVTGGQSFPPPLFSSRDRQPPRRSSLAKSTFRDEAAAPDAIVMTRPGVADYDANWLLTLLRTRLRADA</sequence>
<gene>
    <name evidence="4" type="ORF">EHS24_006384</name>
</gene>
<feature type="compositionally biased region" description="Basic and acidic residues" evidence="1">
    <location>
        <begin position="560"/>
        <end position="570"/>
    </location>
</feature>
<protein>
    <recommendedName>
        <fullName evidence="3">MHYT domain-containing protein</fullName>
    </recommendedName>
</protein>
<dbReference type="OrthoDB" id="264015at2759"/>
<evidence type="ECO:0000313" key="4">
    <source>
        <dbReference type="EMBL" id="RSH84852.1"/>
    </source>
</evidence>
<feature type="transmembrane region" description="Helical" evidence="2">
    <location>
        <begin position="41"/>
        <end position="61"/>
    </location>
</feature>
<feature type="region of interest" description="Disordered" evidence="1">
    <location>
        <begin position="59"/>
        <end position="101"/>
    </location>
</feature>
<feature type="region of interest" description="Disordered" evidence="1">
    <location>
        <begin position="475"/>
        <end position="538"/>
    </location>
</feature>
<feature type="transmembrane region" description="Helical" evidence="2">
    <location>
        <begin position="716"/>
        <end position="739"/>
    </location>
</feature>
<dbReference type="RefSeq" id="XP_028478300.1">
    <property type="nucleotide sequence ID" value="XM_028621848.1"/>
</dbReference>